<dbReference type="InterPro" id="IPR020449">
    <property type="entry name" value="Tscrpt_reg_AraC-type_HTH"/>
</dbReference>
<dbReference type="AlphaFoldDB" id="A0A841U628"/>
<dbReference type="Pfam" id="PF12833">
    <property type="entry name" value="HTH_18"/>
    <property type="match status" value="1"/>
</dbReference>
<comment type="caution">
    <text evidence="7">The sequence shown here is derived from an EMBL/GenBank/DDBJ whole genome shotgun (WGS) entry which is preliminary data.</text>
</comment>
<dbReference type="InterPro" id="IPR018060">
    <property type="entry name" value="HTH_AraC"/>
</dbReference>
<dbReference type="InterPro" id="IPR018062">
    <property type="entry name" value="HTH_AraC-typ_CS"/>
</dbReference>
<dbReference type="Gene3D" id="1.10.10.60">
    <property type="entry name" value="Homeodomain-like"/>
    <property type="match status" value="2"/>
</dbReference>
<evidence type="ECO:0000256" key="1">
    <source>
        <dbReference type="ARBA" id="ARBA00023015"/>
    </source>
</evidence>
<dbReference type="RefSeq" id="WP_185137466.1">
    <property type="nucleotide sequence ID" value="NZ_JACJVR010000073.1"/>
</dbReference>
<keyword evidence="8" id="KW-1185">Reference proteome</keyword>
<accession>A0A841U628</accession>
<dbReference type="PANTHER" id="PTHR43280:SF2">
    <property type="entry name" value="HTH-TYPE TRANSCRIPTIONAL REGULATOR EXSA"/>
    <property type="match status" value="1"/>
</dbReference>
<evidence type="ECO:0000313" key="7">
    <source>
        <dbReference type="EMBL" id="MBB6693494.1"/>
    </source>
</evidence>
<dbReference type="CDD" id="cd17536">
    <property type="entry name" value="REC_YesN-like"/>
    <property type="match status" value="1"/>
</dbReference>
<evidence type="ECO:0000256" key="4">
    <source>
        <dbReference type="PROSITE-ProRule" id="PRU00169"/>
    </source>
</evidence>
<organism evidence="7 8">
    <name type="scientific">Cohnella xylanilytica</name>
    <dbReference type="NCBI Taxonomy" id="557555"/>
    <lineage>
        <taxon>Bacteria</taxon>
        <taxon>Bacillati</taxon>
        <taxon>Bacillota</taxon>
        <taxon>Bacilli</taxon>
        <taxon>Bacillales</taxon>
        <taxon>Paenibacillaceae</taxon>
        <taxon>Cohnella</taxon>
    </lineage>
</organism>
<dbReference type="InterPro" id="IPR011006">
    <property type="entry name" value="CheY-like_superfamily"/>
</dbReference>
<proteinExistence type="predicted"/>
<dbReference type="GO" id="GO:0000160">
    <property type="term" value="P:phosphorelay signal transduction system"/>
    <property type="evidence" value="ECO:0007669"/>
    <property type="project" value="InterPro"/>
</dbReference>
<dbReference type="InterPro" id="IPR009057">
    <property type="entry name" value="Homeodomain-like_sf"/>
</dbReference>
<keyword evidence="2" id="KW-0238">DNA-binding</keyword>
<dbReference type="InterPro" id="IPR001789">
    <property type="entry name" value="Sig_transdc_resp-reg_receiver"/>
</dbReference>
<gene>
    <name evidence="7" type="ORF">H7B90_19055</name>
</gene>
<feature type="modified residue" description="4-aspartylphosphate" evidence="4">
    <location>
        <position position="55"/>
    </location>
</feature>
<dbReference type="PROSITE" id="PS00041">
    <property type="entry name" value="HTH_ARAC_FAMILY_1"/>
    <property type="match status" value="1"/>
</dbReference>
<dbReference type="SUPFAM" id="SSF52172">
    <property type="entry name" value="CheY-like"/>
    <property type="match status" value="1"/>
</dbReference>
<evidence type="ECO:0000259" key="6">
    <source>
        <dbReference type="PROSITE" id="PS50110"/>
    </source>
</evidence>
<dbReference type="Proteomes" id="UP000553776">
    <property type="component" value="Unassembled WGS sequence"/>
</dbReference>
<dbReference type="SUPFAM" id="SSF46689">
    <property type="entry name" value="Homeodomain-like"/>
    <property type="match status" value="2"/>
</dbReference>
<dbReference type="PRINTS" id="PR00032">
    <property type="entry name" value="HTHARAC"/>
</dbReference>
<keyword evidence="1" id="KW-0805">Transcription regulation</keyword>
<dbReference type="Pfam" id="PF00072">
    <property type="entry name" value="Response_reg"/>
    <property type="match status" value="1"/>
</dbReference>
<feature type="domain" description="Response regulatory" evidence="6">
    <location>
        <begin position="3"/>
        <end position="120"/>
    </location>
</feature>
<protein>
    <submittedName>
        <fullName evidence="7">Helix-turn-helix domain-containing protein</fullName>
    </submittedName>
</protein>
<keyword evidence="3" id="KW-0804">Transcription</keyword>
<feature type="domain" description="HTH araC/xylS-type" evidence="5">
    <location>
        <begin position="435"/>
        <end position="534"/>
    </location>
</feature>
<name>A0A841U628_9BACL</name>
<keyword evidence="4" id="KW-0597">Phosphoprotein</keyword>
<dbReference type="SMART" id="SM00342">
    <property type="entry name" value="HTH_ARAC"/>
    <property type="match status" value="1"/>
</dbReference>
<dbReference type="GO" id="GO:0003700">
    <property type="term" value="F:DNA-binding transcription factor activity"/>
    <property type="evidence" value="ECO:0007669"/>
    <property type="project" value="InterPro"/>
</dbReference>
<evidence type="ECO:0000256" key="3">
    <source>
        <dbReference type="ARBA" id="ARBA00023163"/>
    </source>
</evidence>
<evidence type="ECO:0000259" key="5">
    <source>
        <dbReference type="PROSITE" id="PS01124"/>
    </source>
</evidence>
<sequence>MYRILLVDDEVHSVRGLQAGVRWDRLDIGEVHTAHSLKQAQEVFESEAVDLMVCDIEMPQGSGLELLSWVRERYPRTETVFLTCHSDFSYAKQAIKLSSFDYLLKPVDYEELESVLTRAIGKIRGDRERESFEEIHRKYARMWESHRPLRKERFWRDVVEQTVPSIPAKIDEHAAEHNLPYTSRMRFLPVYVRVRRWNKDLSQREQKIMEYALRNAAEEKLTGNDAEAAVLPTGAGALLAVVPLDGAEEDPILWMKDKCRDYIDSCSQYFYCDLCCYIGRATAPHEMAGMLKELQKADADNVTASNRALVWTDIPKSRQPFDPPPLREWGEWMKAGARDRLAADIERYLGRFEEGKAELDAARLHRIFQDFLQMVYYVLQLKGLQANEVFADNLLSKKPQEALQSVRSFREWALYVIEVAINRLYCNDDNLPIVERVKRFIASQLGEQELSREEIASHVYLNPDYLTRLFKKETGLSISDYLQQQRIEYAKGLLERSDQPVGDIAVASGYSNLSYFSTIFKKAVGMTPADYRRSRTSH</sequence>
<reference evidence="7 8" key="1">
    <citation type="submission" date="2020-08" db="EMBL/GenBank/DDBJ databases">
        <title>Cohnella phylogeny.</title>
        <authorList>
            <person name="Dunlap C."/>
        </authorList>
    </citation>
    <scope>NUCLEOTIDE SEQUENCE [LARGE SCALE GENOMIC DNA]</scope>
    <source>
        <strain evidence="7 8">DSM 25239</strain>
    </source>
</reference>
<dbReference type="SMART" id="SM00448">
    <property type="entry name" value="REC"/>
    <property type="match status" value="1"/>
</dbReference>
<dbReference type="Gene3D" id="3.40.50.2300">
    <property type="match status" value="1"/>
</dbReference>
<dbReference type="PROSITE" id="PS01124">
    <property type="entry name" value="HTH_ARAC_FAMILY_2"/>
    <property type="match status" value="1"/>
</dbReference>
<evidence type="ECO:0000256" key="2">
    <source>
        <dbReference type="ARBA" id="ARBA00023125"/>
    </source>
</evidence>
<dbReference type="PROSITE" id="PS50110">
    <property type="entry name" value="RESPONSE_REGULATORY"/>
    <property type="match status" value="1"/>
</dbReference>
<dbReference type="GO" id="GO:0043565">
    <property type="term" value="F:sequence-specific DNA binding"/>
    <property type="evidence" value="ECO:0007669"/>
    <property type="project" value="InterPro"/>
</dbReference>
<evidence type="ECO:0000313" key="8">
    <source>
        <dbReference type="Proteomes" id="UP000553776"/>
    </source>
</evidence>
<dbReference type="PANTHER" id="PTHR43280">
    <property type="entry name" value="ARAC-FAMILY TRANSCRIPTIONAL REGULATOR"/>
    <property type="match status" value="1"/>
</dbReference>
<dbReference type="EMBL" id="JACJVR010000073">
    <property type="protein sequence ID" value="MBB6693494.1"/>
    <property type="molecule type" value="Genomic_DNA"/>
</dbReference>